<dbReference type="AlphaFoldDB" id="A0A6L2Q5N3"/>
<comment type="caution">
    <text evidence="1">The sequence shown here is derived from an EMBL/GenBank/DDBJ whole genome shotgun (WGS) entry which is preliminary data.</text>
</comment>
<proteinExistence type="predicted"/>
<evidence type="ECO:0000313" key="2">
    <source>
        <dbReference type="Proteomes" id="UP000502823"/>
    </source>
</evidence>
<gene>
    <name evidence="1" type="ORF">Cfor_09811</name>
</gene>
<organism evidence="1 2">
    <name type="scientific">Coptotermes formosanus</name>
    <name type="common">Formosan subterranean termite</name>
    <dbReference type="NCBI Taxonomy" id="36987"/>
    <lineage>
        <taxon>Eukaryota</taxon>
        <taxon>Metazoa</taxon>
        <taxon>Ecdysozoa</taxon>
        <taxon>Arthropoda</taxon>
        <taxon>Hexapoda</taxon>
        <taxon>Insecta</taxon>
        <taxon>Pterygota</taxon>
        <taxon>Neoptera</taxon>
        <taxon>Polyneoptera</taxon>
        <taxon>Dictyoptera</taxon>
        <taxon>Blattodea</taxon>
        <taxon>Blattoidea</taxon>
        <taxon>Termitoidae</taxon>
        <taxon>Rhinotermitidae</taxon>
        <taxon>Coptotermes</taxon>
    </lineage>
</organism>
<protein>
    <submittedName>
        <fullName evidence="1">Uncharacterized protein</fullName>
    </submittedName>
</protein>
<dbReference type="PANTHER" id="PTHR21301:SF10">
    <property type="entry name" value="REVERSE TRANSCRIPTASE DOMAIN-CONTAINING PROTEIN"/>
    <property type="match status" value="1"/>
</dbReference>
<dbReference type="OrthoDB" id="10018421at2759"/>
<dbReference type="Proteomes" id="UP000502823">
    <property type="component" value="Unassembled WGS sequence"/>
</dbReference>
<accession>A0A6L2Q5N3</accession>
<evidence type="ECO:0000313" key="1">
    <source>
        <dbReference type="EMBL" id="GFG40223.1"/>
    </source>
</evidence>
<dbReference type="PANTHER" id="PTHR21301">
    <property type="entry name" value="REVERSE TRANSCRIPTASE"/>
    <property type="match status" value="1"/>
</dbReference>
<name>A0A6L2Q5N3_COPFO</name>
<keyword evidence="2" id="KW-1185">Reference proteome</keyword>
<dbReference type="EMBL" id="BLKM01001619">
    <property type="protein sequence ID" value="GFG40223.1"/>
    <property type="molecule type" value="Genomic_DNA"/>
</dbReference>
<dbReference type="InParanoid" id="A0A6L2Q5N3"/>
<sequence>MQHNLMIAKADKGRTIVIIDKDLYKWKVTDFVQENHYEQLHKDPTESYHKQTQKAIQDSNALIDKQRRKYPAQIKPQAPKLNAQIKIHRDNAPVRPVVKNIHAPTYKLAKFLTKWLSETLQLPNAIVTQNTIQLAHDLNAIKLEETHKLTTFDIKDLYVAEYSSLLHTKPSGCHGVLRVLMN</sequence>
<reference evidence="2" key="1">
    <citation type="submission" date="2020-01" db="EMBL/GenBank/DDBJ databases">
        <title>Draft genome sequence of the Termite Coptotermes fromosanus.</title>
        <authorList>
            <person name="Itakura S."/>
            <person name="Yosikawa Y."/>
            <person name="Umezawa K."/>
        </authorList>
    </citation>
    <scope>NUCLEOTIDE SEQUENCE [LARGE SCALE GENOMIC DNA]</scope>
</reference>